<dbReference type="PANTHER" id="PTHR47462:SF1">
    <property type="entry name" value="VESICLE-ASSOCIATED MEMBRANE PROTEIN 5"/>
    <property type="match status" value="1"/>
</dbReference>
<name>A0AAD8CPC2_ACIOX</name>
<dbReference type="InterPro" id="IPR001388">
    <property type="entry name" value="Synaptobrevin-like"/>
</dbReference>
<dbReference type="EMBL" id="JAGXEW010000036">
    <property type="protein sequence ID" value="KAK1154436.1"/>
    <property type="molecule type" value="Genomic_DNA"/>
</dbReference>
<comment type="subcellular location">
    <subcellularLocation>
        <location evidence="2">Endomembrane system</location>
        <topology evidence="2">Single-pass type IV membrane protein</topology>
    </subcellularLocation>
</comment>
<keyword evidence="4" id="KW-0472">Membrane</keyword>
<evidence type="ECO:0000256" key="3">
    <source>
        <dbReference type="PROSITE-ProRule" id="PRU00290"/>
    </source>
</evidence>
<keyword evidence="3" id="KW-0175">Coiled coil</keyword>
<dbReference type="GO" id="GO:0012505">
    <property type="term" value="C:endomembrane system"/>
    <property type="evidence" value="ECO:0007669"/>
    <property type="project" value="UniProtKB-SubCell"/>
</dbReference>
<evidence type="ECO:0000313" key="6">
    <source>
        <dbReference type="EMBL" id="KAK1154436.1"/>
    </source>
</evidence>
<dbReference type="GO" id="GO:0016192">
    <property type="term" value="P:vesicle-mediated transport"/>
    <property type="evidence" value="ECO:0007669"/>
    <property type="project" value="InterPro"/>
</dbReference>
<dbReference type="Gene3D" id="1.20.5.110">
    <property type="match status" value="1"/>
</dbReference>
<feature type="domain" description="V-SNARE coiled-coil homology" evidence="5">
    <location>
        <begin position="5"/>
        <end position="65"/>
    </location>
</feature>
<dbReference type="CDD" id="cd15872">
    <property type="entry name" value="R-SNARE_VAMP5"/>
    <property type="match status" value="1"/>
</dbReference>
<dbReference type="InterPro" id="IPR042581">
    <property type="entry name" value="VAMP5_R-SNARE"/>
</dbReference>
<gene>
    <name evidence="6" type="primary">Vamp5</name>
    <name evidence="6" type="ORF">AOXY_G28788</name>
</gene>
<dbReference type="PANTHER" id="PTHR47462">
    <property type="entry name" value="VESICLE-ASSOCIATED MEMBRANE PROTEIN 5"/>
    <property type="match status" value="1"/>
</dbReference>
<keyword evidence="4" id="KW-0812">Transmembrane</keyword>
<feature type="transmembrane region" description="Helical" evidence="4">
    <location>
        <begin position="71"/>
        <end position="93"/>
    </location>
</feature>
<evidence type="ECO:0000256" key="2">
    <source>
        <dbReference type="ARBA" id="ARBA00046280"/>
    </source>
</evidence>
<reference evidence="6" key="1">
    <citation type="submission" date="2022-02" db="EMBL/GenBank/DDBJ databases">
        <title>Atlantic sturgeon de novo genome assembly.</title>
        <authorList>
            <person name="Stock M."/>
            <person name="Klopp C."/>
            <person name="Guiguen Y."/>
            <person name="Cabau C."/>
            <person name="Parinello H."/>
            <person name="Santidrian Yebra-Pimentel E."/>
            <person name="Kuhl H."/>
            <person name="Dirks R.P."/>
            <person name="Guessner J."/>
            <person name="Wuertz S."/>
            <person name="Du K."/>
            <person name="Schartl M."/>
        </authorList>
    </citation>
    <scope>NUCLEOTIDE SEQUENCE</scope>
    <source>
        <strain evidence="6">STURGEONOMICS-FGT-2020</strain>
        <tissue evidence="6">Whole blood</tissue>
    </source>
</reference>
<dbReference type="InterPro" id="IPR042166">
    <property type="entry name" value="Vamp5"/>
</dbReference>
<dbReference type="InterPro" id="IPR042855">
    <property type="entry name" value="V_SNARE_CC"/>
</dbReference>
<dbReference type="AlphaFoldDB" id="A0AAD8CPC2"/>
<evidence type="ECO:0000256" key="4">
    <source>
        <dbReference type="SAM" id="Phobius"/>
    </source>
</evidence>
<organism evidence="6 7">
    <name type="scientific">Acipenser oxyrinchus oxyrinchus</name>
    <dbReference type="NCBI Taxonomy" id="40147"/>
    <lineage>
        <taxon>Eukaryota</taxon>
        <taxon>Metazoa</taxon>
        <taxon>Chordata</taxon>
        <taxon>Craniata</taxon>
        <taxon>Vertebrata</taxon>
        <taxon>Euteleostomi</taxon>
        <taxon>Actinopterygii</taxon>
        <taxon>Chondrostei</taxon>
        <taxon>Acipenseriformes</taxon>
        <taxon>Acipenseridae</taxon>
        <taxon>Acipenser</taxon>
    </lineage>
</organism>
<proteinExistence type="inferred from homology"/>
<keyword evidence="7" id="KW-1185">Reference proteome</keyword>
<dbReference type="PROSITE" id="PS50892">
    <property type="entry name" value="V_SNARE"/>
    <property type="match status" value="1"/>
</dbReference>
<dbReference type="Proteomes" id="UP001230051">
    <property type="component" value="Unassembled WGS sequence"/>
</dbReference>
<accession>A0AAD8CPC2</accession>
<comment type="similarity">
    <text evidence="1">Belongs to the synaptobrevin family.</text>
</comment>
<dbReference type="GO" id="GO:0016020">
    <property type="term" value="C:membrane"/>
    <property type="evidence" value="ECO:0007669"/>
    <property type="project" value="InterPro"/>
</dbReference>
<dbReference type="PRINTS" id="PR00219">
    <property type="entry name" value="SYNAPTOBREVN"/>
</dbReference>
<keyword evidence="4" id="KW-1133">Transmembrane helix</keyword>
<sequence>MGETRLQWCKEQADEVKEIMVENYNKAVEREGKLGELELRSDDLLSKSKNFTKSAAKVSQQTRWENIKMKVAIGGVVTLLALVIIAVIIWYSVRDDRGGQTQVTPSVTPGN</sequence>
<protein>
    <submittedName>
        <fullName evidence="6">Vesicle-associated membrane protein 5-like</fullName>
    </submittedName>
</protein>
<comment type="caution">
    <text evidence="6">The sequence shown here is derived from an EMBL/GenBank/DDBJ whole genome shotgun (WGS) entry which is preliminary data.</text>
</comment>
<dbReference type="SUPFAM" id="SSF58038">
    <property type="entry name" value="SNARE fusion complex"/>
    <property type="match status" value="1"/>
</dbReference>
<evidence type="ECO:0000256" key="1">
    <source>
        <dbReference type="ARBA" id="ARBA00008025"/>
    </source>
</evidence>
<dbReference type="Pfam" id="PF00957">
    <property type="entry name" value="Synaptobrevin"/>
    <property type="match status" value="1"/>
</dbReference>
<evidence type="ECO:0000259" key="5">
    <source>
        <dbReference type="PROSITE" id="PS50892"/>
    </source>
</evidence>
<evidence type="ECO:0000313" key="7">
    <source>
        <dbReference type="Proteomes" id="UP001230051"/>
    </source>
</evidence>